<feature type="compositionally biased region" description="Basic and acidic residues" evidence="1">
    <location>
        <begin position="419"/>
        <end position="428"/>
    </location>
</feature>
<feature type="region of interest" description="Disordered" evidence="1">
    <location>
        <begin position="59"/>
        <end position="177"/>
    </location>
</feature>
<name>A0A7D8YZX2_9HELO</name>
<protein>
    <submittedName>
        <fullName evidence="3">Uncharacterized protein</fullName>
    </submittedName>
</protein>
<proteinExistence type="predicted"/>
<dbReference type="EMBL" id="QGMG01000156">
    <property type="protein sequence ID" value="TVY56493.1"/>
    <property type="molecule type" value="Genomic_DNA"/>
</dbReference>
<reference evidence="3 4" key="1">
    <citation type="submission" date="2018-05" db="EMBL/GenBank/DDBJ databases">
        <title>Whole genome sequencing for identification of molecular markers to develop diagnostic detection tools for the regulated plant pathogen Lachnellula willkommii.</title>
        <authorList>
            <person name="Giroux E."/>
            <person name="Bilodeau G."/>
        </authorList>
    </citation>
    <scope>NUCLEOTIDE SEQUENCE [LARGE SCALE GENOMIC DNA]</scope>
    <source>
        <strain evidence="3 4">CBS 625.97</strain>
    </source>
</reference>
<keyword evidence="2" id="KW-1133">Transmembrane helix</keyword>
<evidence type="ECO:0000256" key="2">
    <source>
        <dbReference type="SAM" id="Phobius"/>
    </source>
</evidence>
<feature type="compositionally biased region" description="Basic and acidic residues" evidence="1">
    <location>
        <begin position="459"/>
        <end position="483"/>
    </location>
</feature>
<feature type="compositionally biased region" description="Basic and acidic residues" evidence="1">
    <location>
        <begin position="498"/>
        <end position="507"/>
    </location>
</feature>
<feature type="transmembrane region" description="Helical" evidence="2">
    <location>
        <begin position="282"/>
        <end position="303"/>
    </location>
</feature>
<organism evidence="3 4">
    <name type="scientific">Lachnellula cervina</name>
    <dbReference type="NCBI Taxonomy" id="1316786"/>
    <lineage>
        <taxon>Eukaryota</taxon>
        <taxon>Fungi</taxon>
        <taxon>Dikarya</taxon>
        <taxon>Ascomycota</taxon>
        <taxon>Pezizomycotina</taxon>
        <taxon>Leotiomycetes</taxon>
        <taxon>Helotiales</taxon>
        <taxon>Lachnaceae</taxon>
        <taxon>Lachnellula</taxon>
    </lineage>
</organism>
<gene>
    <name evidence="3" type="ORF">LCER1_G003057</name>
</gene>
<feature type="compositionally biased region" description="Basic residues" evidence="1">
    <location>
        <begin position="70"/>
        <end position="82"/>
    </location>
</feature>
<keyword evidence="2" id="KW-0472">Membrane</keyword>
<dbReference type="OrthoDB" id="5402307at2759"/>
<accession>A0A7D8YZX2</accession>
<keyword evidence="4" id="KW-1185">Reference proteome</keyword>
<sequence length="518" mass="57451">MVMETITIINKSGKVVSTGKHLVNIFKDAKQAYNEKKAEMKAEHRKQITYKNAQKFIQAREETQSVASSRRSHRSRSSRHRHTDNDGPSRPPLTMQNLSQIDEASVASSRRSRSSHHGSRRPTSPPAYTAPFFDEDGDDFEGTGPGITRRHTDVPESQVSRRTLPPPYTLHRSVSNPDFSDKIDMNLAYGELHQPPPPAVEQEQELQATMSKLDILLTEAQCLQHSATAIISNLQTNPEAMAAVALTLAELSNILKTMSPGILSALKATSPAIFALLASPQFLIAGGVAIGVTIVMFGGYKIIKNMQAKNQEAPRMEEALVYDGLEMGSVESWRRGIADVEMESVSTSVDGEFITPEAARRKKEHIKDRAKEERKKGKSRKAESVMSDSTFRSESTIRQRDFPARSSSRKALPAPSESGRSERSRKAESVMSESTVKSESTVRQRDISTRSSASLSESGKSERSRKESKGKELVLSKDREKKKSPLSIFLNKHNGKGKSKDGSERSHSRSHRPKMIEV</sequence>
<comment type="caution">
    <text evidence="3">The sequence shown here is derived from an EMBL/GenBank/DDBJ whole genome shotgun (WGS) entry which is preliminary data.</text>
</comment>
<evidence type="ECO:0000256" key="1">
    <source>
        <dbReference type="SAM" id="MobiDB-lite"/>
    </source>
</evidence>
<evidence type="ECO:0000313" key="4">
    <source>
        <dbReference type="Proteomes" id="UP000481288"/>
    </source>
</evidence>
<dbReference type="Proteomes" id="UP000481288">
    <property type="component" value="Unassembled WGS sequence"/>
</dbReference>
<feature type="region of interest" description="Disordered" evidence="1">
    <location>
        <begin position="351"/>
        <end position="518"/>
    </location>
</feature>
<feature type="compositionally biased region" description="Basic residues" evidence="1">
    <location>
        <begin position="508"/>
        <end position="518"/>
    </location>
</feature>
<keyword evidence="2" id="KW-0812">Transmembrane</keyword>
<evidence type="ECO:0000313" key="3">
    <source>
        <dbReference type="EMBL" id="TVY56493.1"/>
    </source>
</evidence>
<feature type="compositionally biased region" description="Basic and acidic residues" evidence="1">
    <location>
        <begin position="365"/>
        <end position="383"/>
    </location>
</feature>
<dbReference type="AlphaFoldDB" id="A0A7D8YZX2"/>
<feature type="compositionally biased region" description="Basic residues" evidence="1">
    <location>
        <begin position="110"/>
        <end position="120"/>
    </location>
</feature>